<dbReference type="Pfam" id="PF00512">
    <property type="entry name" value="HisKA"/>
    <property type="match status" value="1"/>
</dbReference>
<dbReference type="SUPFAM" id="SSF47384">
    <property type="entry name" value="Homodimeric domain of signal transducing histidine kinase"/>
    <property type="match status" value="1"/>
</dbReference>
<dbReference type="Pfam" id="PF00672">
    <property type="entry name" value="HAMP"/>
    <property type="match status" value="1"/>
</dbReference>
<dbReference type="STRING" id="335543.Sfum_1933"/>
<keyword evidence="10" id="KW-0472">Membrane</keyword>
<evidence type="ECO:0000256" key="10">
    <source>
        <dbReference type="SAM" id="Phobius"/>
    </source>
</evidence>
<dbReference type="InterPro" id="IPR004358">
    <property type="entry name" value="Sig_transdc_His_kin-like_C"/>
</dbReference>
<dbReference type="Pfam" id="PF02518">
    <property type="entry name" value="HATPase_c"/>
    <property type="match status" value="1"/>
</dbReference>
<dbReference type="InterPro" id="IPR003660">
    <property type="entry name" value="HAMP_dom"/>
</dbReference>
<dbReference type="GO" id="GO:0006355">
    <property type="term" value="P:regulation of DNA-templated transcription"/>
    <property type="evidence" value="ECO:0007669"/>
    <property type="project" value="InterPro"/>
</dbReference>
<evidence type="ECO:0000256" key="5">
    <source>
        <dbReference type="ARBA" id="ARBA00022679"/>
    </source>
</evidence>
<dbReference type="SMART" id="SM00091">
    <property type="entry name" value="PAS"/>
    <property type="match status" value="1"/>
</dbReference>
<keyword evidence="5 14" id="KW-0808">Transferase</keyword>
<reference evidence="14 15" key="1">
    <citation type="submission" date="2006-10" db="EMBL/GenBank/DDBJ databases">
        <title>Complete sequence of Syntrophobacter fumaroxidans MPOB.</title>
        <authorList>
            <consortium name="US DOE Joint Genome Institute"/>
            <person name="Copeland A."/>
            <person name="Lucas S."/>
            <person name="Lapidus A."/>
            <person name="Barry K."/>
            <person name="Detter J.C."/>
            <person name="Glavina del Rio T."/>
            <person name="Hammon N."/>
            <person name="Israni S."/>
            <person name="Pitluck S."/>
            <person name="Goltsman E.G."/>
            <person name="Martinez M."/>
            <person name="Schmutz J."/>
            <person name="Larimer F."/>
            <person name="Land M."/>
            <person name="Hauser L."/>
            <person name="Kyrpides N."/>
            <person name="Kim E."/>
            <person name="Boone D.R."/>
            <person name="Brockman F."/>
            <person name="Culley D."/>
            <person name="Ferry J."/>
            <person name="Gunsalus R."/>
            <person name="McInerney M.J."/>
            <person name="Morrison M."/>
            <person name="Plugge C."/>
            <person name="Rohlin L."/>
            <person name="Scholten J."/>
            <person name="Sieber J."/>
            <person name="Stams A.J.M."/>
            <person name="Worm P."/>
            <person name="Henstra A.M."/>
            <person name="Richardson P."/>
        </authorList>
    </citation>
    <scope>NUCLEOTIDE SEQUENCE [LARGE SCALE GENOMIC DNA]</scope>
    <source>
        <strain evidence="15">DSM 10017 / MPOB</strain>
    </source>
</reference>
<dbReference type="PANTHER" id="PTHR43065:SF42">
    <property type="entry name" value="TWO-COMPONENT SENSOR PPRA"/>
    <property type="match status" value="1"/>
</dbReference>
<dbReference type="Gene3D" id="3.30.565.10">
    <property type="entry name" value="Histidine kinase-like ATPase, C-terminal domain"/>
    <property type="match status" value="1"/>
</dbReference>
<proteinExistence type="predicted"/>
<dbReference type="InterPro" id="IPR035965">
    <property type="entry name" value="PAS-like_dom_sf"/>
</dbReference>
<dbReference type="InterPro" id="IPR003594">
    <property type="entry name" value="HATPase_dom"/>
</dbReference>
<dbReference type="PROSITE" id="PS50885">
    <property type="entry name" value="HAMP"/>
    <property type="match status" value="1"/>
</dbReference>
<dbReference type="GO" id="GO:0016020">
    <property type="term" value="C:membrane"/>
    <property type="evidence" value="ECO:0007669"/>
    <property type="project" value="UniProtKB-SubCell"/>
</dbReference>
<feature type="domain" description="HAMP" evidence="13">
    <location>
        <begin position="327"/>
        <end position="379"/>
    </location>
</feature>
<dbReference type="Proteomes" id="UP000001784">
    <property type="component" value="Chromosome"/>
</dbReference>
<keyword evidence="8" id="KW-0067">ATP-binding</keyword>
<dbReference type="InterPro" id="IPR013767">
    <property type="entry name" value="PAS_fold"/>
</dbReference>
<feature type="domain" description="PAS" evidence="12">
    <location>
        <begin position="398"/>
        <end position="459"/>
    </location>
</feature>
<evidence type="ECO:0000256" key="2">
    <source>
        <dbReference type="ARBA" id="ARBA00004370"/>
    </source>
</evidence>
<dbReference type="GO" id="GO:0000155">
    <property type="term" value="F:phosphorelay sensor kinase activity"/>
    <property type="evidence" value="ECO:0007669"/>
    <property type="project" value="InterPro"/>
</dbReference>
<keyword evidence="7 14" id="KW-0418">Kinase</keyword>
<dbReference type="InParanoid" id="A0LJL6"/>
<keyword evidence="4" id="KW-0597">Phosphoprotein</keyword>
<dbReference type="SUPFAM" id="SSF55785">
    <property type="entry name" value="PYP-like sensor domain (PAS domain)"/>
    <property type="match status" value="1"/>
</dbReference>
<feature type="transmembrane region" description="Helical" evidence="10">
    <location>
        <begin position="304"/>
        <end position="326"/>
    </location>
</feature>
<keyword evidence="10" id="KW-1133">Transmembrane helix</keyword>
<dbReference type="HOGENOM" id="CLU_019564_1_0_7"/>
<dbReference type="PRINTS" id="PR00344">
    <property type="entry name" value="BCTRLSENSOR"/>
</dbReference>
<dbReference type="InterPro" id="IPR036890">
    <property type="entry name" value="HATPase_C_sf"/>
</dbReference>
<protein>
    <recommendedName>
        <fullName evidence="3">histidine kinase</fullName>
        <ecNumber evidence="3">2.7.13.3</ecNumber>
    </recommendedName>
</protein>
<dbReference type="OrthoDB" id="9781147at2"/>
<dbReference type="RefSeq" id="WP_011698788.1">
    <property type="nucleotide sequence ID" value="NC_008554.1"/>
</dbReference>
<dbReference type="PROSITE" id="PS50109">
    <property type="entry name" value="HIS_KIN"/>
    <property type="match status" value="1"/>
</dbReference>
<feature type="domain" description="Histidine kinase" evidence="11">
    <location>
        <begin position="529"/>
        <end position="741"/>
    </location>
</feature>
<dbReference type="CDD" id="cd00082">
    <property type="entry name" value="HisKA"/>
    <property type="match status" value="1"/>
</dbReference>
<comment type="subcellular location">
    <subcellularLocation>
        <location evidence="2">Membrane</location>
    </subcellularLocation>
</comment>
<dbReference type="Gene3D" id="6.10.340.10">
    <property type="match status" value="1"/>
</dbReference>
<dbReference type="AlphaFoldDB" id="A0LJL6"/>
<evidence type="ECO:0000256" key="1">
    <source>
        <dbReference type="ARBA" id="ARBA00000085"/>
    </source>
</evidence>
<name>A0LJL6_SYNFM</name>
<dbReference type="SUPFAM" id="SSF158472">
    <property type="entry name" value="HAMP domain-like"/>
    <property type="match status" value="1"/>
</dbReference>
<dbReference type="Gene3D" id="1.10.287.130">
    <property type="match status" value="1"/>
</dbReference>
<dbReference type="SMART" id="SM00304">
    <property type="entry name" value="HAMP"/>
    <property type="match status" value="1"/>
</dbReference>
<dbReference type="PIRSF" id="PIRSF037532">
    <property type="entry name" value="STHK_NtrY"/>
    <property type="match status" value="1"/>
</dbReference>
<evidence type="ECO:0000256" key="4">
    <source>
        <dbReference type="ARBA" id="ARBA00022553"/>
    </source>
</evidence>
<evidence type="ECO:0000256" key="6">
    <source>
        <dbReference type="ARBA" id="ARBA00022741"/>
    </source>
</evidence>
<comment type="catalytic activity">
    <reaction evidence="1">
        <text>ATP + protein L-histidine = ADP + protein N-phospho-L-histidine.</text>
        <dbReference type="EC" id="2.7.13.3"/>
    </reaction>
</comment>
<feature type="transmembrane region" description="Helical" evidence="10">
    <location>
        <begin position="20"/>
        <end position="40"/>
    </location>
</feature>
<keyword evidence="15" id="KW-1185">Reference proteome</keyword>
<feature type="transmembrane region" description="Helical" evidence="10">
    <location>
        <begin position="94"/>
        <end position="115"/>
    </location>
</feature>
<dbReference type="Pfam" id="PF00989">
    <property type="entry name" value="PAS"/>
    <property type="match status" value="1"/>
</dbReference>
<dbReference type="CDD" id="cd06225">
    <property type="entry name" value="HAMP"/>
    <property type="match status" value="1"/>
</dbReference>
<feature type="transmembrane region" description="Helical" evidence="10">
    <location>
        <begin position="52"/>
        <end position="73"/>
    </location>
</feature>
<dbReference type="InterPro" id="IPR005467">
    <property type="entry name" value="His_kinase_dom"/>
</dbReference>
<evidence type="ECO:0000259" key="12">
    <source>
        <dbReference type="PROSITE" id="PS50112"/>
    </source>
</evidence>
<dbReference type="InterPro" id="IPR003661">
    <property type="entry name" value="HisK_dim/P_dom"/>
</dbReference>
<evidence type="ECO:0000256" key="8">
    <source>
        <dbReference type="ARBA" id="ARBA00022840"/>
    </source>
</evidence>
<dbReference type="SMART" id="SM00387">
    <property type="entry name" value="HATPase_c"/>
    <property type="match status" value="1"/>
</dbReference>
<accession>A0LJL6</accession>
<evidence type="ECO:0000256" key="7">
    <source>
        <dbReference type="ARBA" id="ARBA00022777"/>
    </source>
</evidence>
<dbReference type="EC" id="2.7.13.3" evidence="3"/>
<dbReference type="SMART" id="SM00388">
    <property type="entry name" value="HisKA"/>
    <property type="match status" value="1"/>
</dbReference>
<dbReference type="PANTHER" id="PTHR43065">
    <property type="entry name" value="SENSOR HISTIDINE KINASE"/>
    <property type="match status" value="1"/>
</dbReference>
<keyword evidence="10" id="KW-0812">Transmembrane</keyword>
<dbReference type="SUPFAM" id="SSF55874">
    <property type="entry name" value="ATPase domain of HSP90 chaperone/DNA topoisomerase II/histidine kinase"/>
    <property type="match status" value="1"/>
</dbReference>
<evidence type="ECO:0000256" key="3">
    <source>
        <dbReference type="ARBA" id="ARBA00012438"/>
    </source>
</evidence>
<keyword evidence="9" id="KW-0902">Two-component regulatory system</keyword>
<evidence type="ECO:0000259" key="13">
    <source>
        <dbReference type="PROSITE" id="PS50885"/>
    </source>
</evidence>
<sequence length="741" mass="83739">MNSSQGPPDKTSRRRTRERILVIAVFAAIITVGFFEGWFFRLQSDLPLSGNILLFAFININVILLLLLAYLVLRNIVKLVFERKRNILGHKLRTRLVIASVGLTLIPTIPLFWLATQFIFSSLDQWFSYQVEQSLEQAVGLGKNVLEREGADLVTDARSIKAEVLKLDEEERPAPAALERISSSYMGQYRIDGLFLFDGSGRLTWKTVSPELGEIEPGALRKLLEKESEQTARSYTLSSEAKREGLAAHVFFPRGSGPTGEGSELIAFRLLPPHIMEKLGTITGGYEDYLQLKLLHFPLKQSHFITFSIVTLLTIFAAIWFGFFIARSLTVPIQALVSATQRIAEGDLEVHLESQRQDELGMLITSFNDMVEDLRESRGKLANAYLALQQSHLELENRRRYMEVVLKNIAAGVVSVDAGGRIMTMNKAAEETFGLHADRVKGLHYSSFLRPAHLEIVKSFTEMYESTRQPYLEQQVQVVVGEQPMTLLINASVLKDEKNEFMGVVAVLDDLTELEKAQRMAAWREVARRIAHEIKNPLTPIQLSAQRLRRKHPELLEEADSVFDECTRTIIQQVDHMKHLVNEFSKFARLPRARPVPSDLCAIIEESLALYRHTYPNISFVLEKMDDLPPLRLDRDQFRQVMINLIENAVYAIGREKGVITNRVSYDPVLNIARMECADTGRGISPEGKLRMFEPYYSTRRKGTGLGLAIVASIIADHNGFVRVRDNVPAGTVIVIELPGR</sequence>
<dbReference type="CDD" id="cd00130">
    <property type="entry name" value="PAS"/>
    <property type="match status" value="1"/>
</dbReference>
<dbReference type="EMBL" id="CP000478">
    <property type="protein sequence ID" value="ABK17618.1"/>
    <property type="molecule type" value="Genomic_DNA"/>
</dbReference>
<dbReference type="NCBIfam" id="TIGR00229">
    <property type="entry name" value="sensory_box"/>
    <property type="match status" value="1"/>
</dbReference>
<organism evidence="14 15">
    <name type="scientific">Syntrophobacter fumaroxidans (strain DSM 10017 / MPOB)</name>
    <dbReference type="NCBI Taxonomy" id="335543"/>
    <lineage>
        <taxon>Bacteria</taxon>
        <taxon>Pseudomonadati</taxon>
        <taxon>Thermodesulfobacteriota</taxon>
        <taxon>Syntrophobacteria</taxon>
        <taxon>Syntrophobacterales</taxon>
        <taxon>Syntrophobacteraceae</taxon>
        <taxon>Syntrophobacter</taxon>
    </lineage>
</organism>
<dbReference type="eggNOG" id="COG5000">
    <property type="taxonomic scope" value="Bacteria"/>
</dbReference>
<dbReference type="GO" id="GO:0005524">
    <property type="term" value="F:ATP binding"/>
    <property type="evidence" value="ECO:0007669"/>
    <property type="project" value="UniProtKB-KW"/>
</dbReference>
<dbReference type="PROSITE" id="PS50112">
    <property type="entry name" value="PAS"/>
    <property type="match status" value="1"/>
</dbReference>
<dbReference type="InterPro" id="IPR036097">
    <property type="entry name" value="HisK_dim/P_sf"/>
</dbReference>
<gene>
    <name evidence="14" type="ordered locus">Sfum_1933</name>
</gene>
<dbReference type="InterPro" id="IPR000014">
    <property type="entry name" value="PAS"/>
</dbReference>
<evidence type="ECO:0000256" key="9">
    <source>
        <dbReference type="ARBA" id="ARBA00023012"/>
    </source>
</evidence>
<evidence type="ECO:0000259" key="11">
    <source>
        <dbReference type="PROSITE" id="PS50109"/>
    </source>
</evidence>
<dbReference type="Gene3D" id="3.30.450.20">
    <property type="entry name" value="PAS domain"/>
    <property type="match status" value="1"/>
</dbReference>
<dbReference type="KEGG" id="sfu:Sfum_1933"/>
<evidence type="ECO:0000313" key="15">
    <source>
        <dbReference type="Proteomes" id="UP000001784"/>
    </source>
</evidence>
<evidence type="ECO:0000313" key="14">
    <source>
        <dbReference type="EMBL" id="ABK17618.1"/>
    </source>
</evidence>
<keyword evidence="6" id="KW-0547">Nucleotide-binding</keyword>
<dbReference type="InterPro" id="IPR017232">
    <property type="entry name" value="NtrY"/>
</dbReference>